<dbReference type="Gramene" id="EFJ23067">
    <property type="protein sequence ID" value="EFJ23067"/>
    <property type="gene ID" value="SELMODRAFT_104067"/>
</dbReference>
<accession>D8RYB4</accession>
<dbReference type="InterPro" id="IPR001087">
    <property type="entry name" value="GDSL"/>
</dbReference>
<comment type="similarity">
    <text evidence="1">Belongs to the 'GDSL' lipolytic enzyme family.</text>
</comment>
<organism evidence="4">
    <name type="scientific">Selaginella moellendorffii</name>
    <name type="common">Spikemoss</name>
    <dbReference type="NCBI Taxonomy" id="88036"/>
    <lineage>
        <taxon>Eukaryota</taxon>
        <taxon>Viridiplantae</taxon>
        <taxon>Streptophyta</taxon>
        <taxon>Embryophyta</taxon>
        <taxon>Tracheophyta</taxon>
        <taxon>Lycopodiopsida</taxon>
        <taxon>Selaginellales</taxon>
        <taxon>Selaginellaceae</taxon>
        <taxon>Selaginella</taxon>
    </lineage>
</organism>
<evidence type="ECO:0000256" key="1">
    <source>
        <dbReference type="ARBA" id="ARBA00008668"/>
    </source>
</evidence>
<dbReference type="InterPro" id="IPR035669">
    <property type="entry name" value="SGNH_plant_lipase-like"/>
</dbReference>
<dbReference type="eggNOG" id="ENOG502QSNM">
    <property type="taxonomic scope" value="Eukaryota"/>
</dbReference>
<dbReference type="InterPro" id="IPR036514">
    <property type="entry name" value="SGNH_hydro_sf"/>
</dbReference>
<reference evidence="3 4" key="1">
    <citation type="journal article" date="2011" name="Science">
        <title>The Selaginella genome identifies genetic changes associated with the evolution of vascular plants.</title>
        <authorList>
            <person name="Banks J.A."/>
            <person name="Nishiyama T."/>
            <person name="Hasebe M."/>
            <person name="Bowman J.L."/>
            <person name="Gribskov M."/>
            <person name="dePamphilis C."/>
            <person name="Albert V.A."/>
            <person name="Aono N."/>
            <person name="Aoyama T."/>
            <person name="Ambrose B.A."/>
            <person name="Ashton N.W."/>
            <person name="Axtell M.J."/>
            <person name="Barker E."/>
            <person name="Barker M.S."/>
            <person name="Bennetzen J.L."/>
            <person name="Bonawitz N.D."/>
            <person name="Chapple C."/>
            <person name="Cheng C."/>
            <person name="Correa L.G."/>
            <person name="Dacre M."/>
            <person name="DeBarry J."/>
            <person name="Dreyer I."/>
            <person name="Elias M."/>
            <person name="Engstrom E.M."/>
            <person name="Estelle M."/>
            <person name="Feng L."/>
            <person name="Finet C."/>
            <person name="Floyd S.K."/>
            <person name="Frommer W.B."/>
            <person name="Fujita T."/>
            <person name="Gramzow L."/>
            <person name="Gutensohn M."/>
            <person name="Harholt J."/>
            <person name="Hattori M."/>
            <person name="Heyl A."/>
            <person name="Hirai T."/>
            <person name="Hiwatashi Y."/>
            <person name="Ishikawa M."/>
            <person name="Iwata M."/>
            <person name="Karol K.G."/>
            <person name="Koehler B."/>
            <person name="Kolukisaoglu U."/>
            <person name="Kubo M."/>
            <person name="Kurata T."/>
            <person name="Lalonde S."/>
            <person name="Li K."/>
            <person name="Li Y."/>
            <person name="Litt A."/>
            <person name="Lyons E."/>
            <person name="Manning G."/>
            <person name="Maruyama T."/>
            <person name="Michael T.P."/>
            <person name="Mikami K."/>
            <person name="Miyazaki S."/>
            <person name="Morinaga S."/>
            <person name="Murata T."/>
            <person name="Mueller-Roeber B."/>
            <person name="Nelson D.R."/>
            <person name="Obara M."/>
            <person name="Oguri Y."/>
            <person name="Olmstead R.G."/>
            <person name="Onodera N."/>
            <person name="Petersen B.L."/>
            <person name="Pils B."/>
            <person name="Prigge M."/>
            <person name="Rensing S.A."/>
            <person name="Riano-Pachon D.M."/>
            <person name="Roberts A.W."/>
            <person name="Sato Y."/>
            <person name="Scheller H.V."/>
            <person name="Schulz B."/>
            <person name="Schulz C."/>
            <person name="Shakirov E.V."/>
            <person name="Shibagaki N."/>
            <person name="Shinohara N."/>
            <person name="Shippen D.E."/>
            <person name="Soerensen I."/>
            <person name="Sotooka R."/>
            <person name="Sugimoto N."/>
            <person name="Sugita M."/>
            <person name="Sumikawa N."/>
            <person name="Tanurdzic M."/>
            <person name="Theissen G."/>
            <person name="Ulvskov P."/>
            <person name="Wakazuki S."/>
            <person name="Weng J.K."/>
            <person name="Willats W.W."/>
            <person name="Wipf D."/>
            <person name="Wolf P.G."/>
            <person name="Yang L."/>
            <person name="Zimmer A.D."/>
            <person name="Zhu Q."/>
            <person name="Mitros T."/>
            <person name="Hellsten U."/>
            <person name="Loque D."/>
            <person name="Otillar R."/>
            <person name="Salamov A."/>
            <person name="Schmutz J."/>
            <person name="Shapiro H."/>
            <person name="Lindquist E."/>
            <person name="Lucas S."/>
            <person name="Rokhsar D."/>
            <person name="Grigoriev I.V."/>
        </authorList>
    </citation>
    <scope>NUCLEOTIDE SEQUENCE [LARGE SCALE GENOMIC DNA]</scope>
</reference>
<sequence>MLALLLFSLSLDLSLGQYDHANAYGVPAILIFGDSTVDAGNNNVFSTIMHSNHAPYGRDFGFPTGRFSNGLLAPDIVGELTLNLPFPLAFTSPNATGDNLIFGANFASAASGLVDSTASLFNVASSTQQLKWFASYRQQLERIAGPDRAQSILSRALYVISSGSNDYIYYRLNTRLSSQYNNEQFRELLIKQTSQFIQELYNVGGRRFAVVSVPPLGCLPSEITTAGKRDRSCVEDLNSKAVAHNVALQQLLTRTKASLPGTKVAYLDCYSVLFDAIHNPAKYGKNSTFFSQEHSIPWFSETNRGCCGSGLIEVGDLCNGLSMGTCSDSSKFVFWDSFHPTQAMYGIIAEVFYNQAAAVL</sequence>
<dbReference type="GO" id="GO:0016788">
    <property type="term" value="F:hydrolase activity, acting on ester bonds"/>
    <property type="evidence" value="ECO:0007669"/>
    <property type="project" value="InterPro"/>
</dbReference>
<dbReference type="STRING" id="88036.D8RYB4"/>
<gene>
    <name evidence="3" type="ORF">SELMODRAFT_104067</name>
</gene>
<dbReference type="Proteomes" id="UP000001514">
    <property type="component" value="Unassembled WGS sequence"/>
</dbReference>
<name>D8RYB4_SELML</name>
<proteinExistence type="inferred from homology"/>
<evidence type="ECO:0000256" key="2">
    <source>
        <dbReference type="SAM" id="SignalP"/>
    </source>
</evidence>
<feature type="chain" id="PRO_5003122224" evidence="2">
    <location>
        <begin position="17"/>
        <end position="360"/>
    </location>
</feature>
<keyword evidence="2" id="KW-0732">Signal</keyword>
<dbReference type="HOGENOM" id="CLU_015101_0_1_1"/>
<dbReference type="EMBL" id="GL377594">
    <property type="protein sequence ID" value="EFJ23067.1"/>
    <property type="molecule type" value="Genomic_DNA"/>
</dbReference>
<dbReference type="SUPFAM" id="SSF52266">
    <property type="entry name" value="SGNH hydrolase"/>
    <property type="match status" value="1"/>
</dbReference>
<feature type="signal peptide" evidence="2">
    <location>
        <begin position="1"/>
        <end position="16"/>
    </location>
</feature>
<dbReference type="Gene3D" id="3.40.50.1110">
    <property type="entry name" value="SGNH hydrolase"/>
    <property type="match status" value="1"/>
</dbReference>
<dbReference type="PANTHER" id="PTHR45642:SF35">
    <property type="entry name" value="GDSL ESTERASE_LIPASE APG"/>
    <property type="match status" value="1"/>
</dbReference>
<dbReference type="PANTHER" id="PTHR45642">
    <property type="entry name" value="GDSL ESTERASE/LIPASE EXL3"/>
    <property type="match status" value="1"/>
</dbReference>
<evidence type="ECO:0000313" key="3">
    <source>
        <dbReference type="EMBL" id="EFJ23067.1"/>
    </source>
</evidence>
<dbReference type="InParanoid" id="D8RYB4"/>
<dbReference type="AlphaFoldDB" id="D8RYB4"/>
<dbReference type="Pfam" id="PF00657">
    <property type="entry name" value="Lipase_GDSL"/>
    <property type="match status" value="1"/>
</dbReference>
<keyword evidence="4" id="KW-1185">Reference proteome</keyword>
<dbReference type="CDD" id="cd01837">
    <property type="entry name" value="SGNH_plant_lipase_like"/>
    <property type="match status" value="1"/>
</dbReference>
<dbReference type="KEGG" id="smo:SELMODRAFT_104067"/>
<evidence type="ECO:0000313" key="4">
    <source>
        <dbReference type="Proteomes" id="UP000001514"/>
    </source>
</evidence>
<dbReference type="OMA" id="CNPRSIG"/>
<dbReference type="InterPro" id="IPR050592">
    <property type="entry name" value="GDSL_lipolytic_enzyme"/>
</dbReference>
<protein>
    <submittedName>
        <fullName evidence="3">Uncharacterized protein</fullName>
    </submittedName>
</protein>